<protein>
    <submittedName>
        <fullName evidence="1">Uncharacterized protein</fullName>
    </submittedName>
</protein>
<proteinExistence type="predicted"/>
<gene>
    <name evidence="1" type="ORF">O6H91_11G004300</name>
</gene>
<reference evidence="2" key="1">
    <citation type="journal article" date="2024" name="Proc. Natl. Acad. Sci. U.S.A.">
        <title>Extraordinary preservation of gene collinearity over three hundred million years revealed in homosporous lycophytes.</title>
        <authorList>
            <person name="Li C."/>
            <person name="Wickell D."/>
            <person name="Kuo L.Y."/>
            <person name="Chen X."/>
            <person name="Nie B."/>
            <person name="Liao X."/>
            <person name="Peng D."/>
            <person name="Ji J."/>
            <person name="Jenkins J."/>
            <person name="Williams M."/>
            <person name="Shu S."/>
            <person name="Plott C."/>
            <person name="Barry K."/>
            <person name="Rajasekar S."/>
            <person name="Grimwood J."/>
            <person name="Han X."/>
            <person name="Sun S."/>
            <person name="Hou Z."/>
            <person name="He W."/>
            <person name="Dai G."/>
            <person name="Sun C."/>
            <person name="Schmutz J."/>
            <person name="Leebens-Mack J.H."/>
            <person name="Li F.W."/>
            <person name="Wang L."/>
        </authorList>
    </citation>
    <scope>NUCLEOTIDE SEQUENCE [LARGE SCALE GENOMIC DNA]</scope>
    <source>
        <strain evidence="2">cv. PW_Plant_1</strain>
    </source>
</reference>
<accession>A0ACC2C5Z3</accession>
<comment type="caution">
    <text evidence="1">The sequence shown here is derived from an EMBL/GenBank/DDBJ whole genome shotgun (WGS) entry which is preliminary data.</text>
</comment>
<dbReference type="Proteomes" id="UP001162992">
    <property type="component" value="Chromosome 11"/>
</dbReference>
<sequence>MCSCCYHCQSFVAALKYILLLLLILSTLCLEHSRASVTRVKSVTKIKTNLARVLHKELSGVCKDSNFRDDSKILQIFKSKLVGAGEPALDSWGSSNLSSWIGVTWKPKALFPSAEKLELSGLGLQGQIPASLQDLVGLVTLNLSSNKFHGSLTISSCMLSLAVLDLSNNSFVGPLPSSLSGLPSLRSLNLSNNFLSGGFMPSILGLHALRELNLSSNNLTGGLSAEIGGLESLQILDFSGNDISGVIPRNITELRILKVLDLSYNLLSGTIPDDIGRLSAMTHLHLNRNSLTGQLPLSLANCSELVQIELSENDLMGPLSLSSANFSKLLLLGIGYNQLIGGLDLNFPALKNLKSLYLPGNRLGGAIPRDIGMLQSLKFLILRNNSFDSTIPKELGNCTLLQELWLDSNNLTGTIPDDIFRLSNLNMLVLASNNLTGQIPSGLSNSTSLHVIWLEENSFSGVIPDGLGNLTNLVILSLASNQLEGSIPSSLGQMQALVGMDLGNNALSGNVPDNLAGLSSIQFLFLSRNKLDGSVPGWIGNFPYLRALDFSVNNFDGFLPYDFSKLRTLNHLSRYPTNPPSALVHTADGQTYQGFALPTTLDFSYNKLVGVLPPQLGQLQNVQILNLSQNMLSGVIPSSLANMSALLKLDLSSNNFSGSIPTQLTRLSFLSTLNLSFNHLFGEIPEAGQFSTFTKSSYLGNTELCGPPLNPCSFVSPSAHSPLFHSHKSPVISILKKLLPLYIVIAGTIALCSFWIFLFVIIRRRRQNFLVDQSVYEKKQSTFFSSTFSNSLLIQINPKDLALATDNYSQENIIGDGGFGLVYRAILPNGCSVAVKKLVTDGIQGEREFVAEMQTLGKIRHGNLVSLLGYCSDGNDRVLVYEYMKNGSLDTWLHCREEGLKPLSWFTRLKIAKGTAEGLSFLHNVCFPPIIHRDIKVSNILLDENFEAHIADFGLARLMHLGDTHVSTDVAGTVGYIPPEYNHRCIATIKGDVFSFGVVLLEMVTGRRPTDAFFRKSGTGSLTSWAQNLSSNERLSLGLDKNLIDTTGLTSDVFEFMRLACLCCQETPTERPDMIQVLQVLETLCARNSAIQCADSESLWVEGDIQR</sequence>
<name>A0ACC2C5Z3_DIPCM</name>
<evidence type="ECO:0000313" key="2">
    <source>
        <dbReference type="Proteomes" id="UP001162992"/>
    </source>
</evidence>
<evidence type="ECO:0000313" key="1">
    <source>
        <dbReference type="EMBL" id="KAJ7537391.1"/>
    </source>
</evidence>
<dbReference type="EMBL" id="CM055102">
    <property type="protein sequence ID" value="KAJ7537391.1"/>
    <property type="molecule type" value="Genomic_DNA"/>
</dbReference>
<keyword evidence="2" id="KW-1185">Reference proteome</keyword>
<organism evidence="1 2">
    <name type="scientific">Diphasiastrum complanatum</name>
    <name type="common">Issler's clubmoss</name>
    <name type="synonym">Lycopodium complanatum</name>
    <dbReference type="NCBI Taxonomy" id="34168"/>
    <lineage>
        <taxon>Eukaryota</taxon>
        <taxon>Viridiplantae</taxon>
        <taxon>Streptophyta</taxon>
        <taxon>Embryophyta</taxon>
        <taxon>Tracheophyta</taxon>
        <taxon>Lycopodiopsida</taxon>
        <taxon>Lycopodiales</taxon>
        <taxon>Lycopodiaceae</taxon>
        <taxon>Lycopodioideae</taxon>
        <taxon>Diphasiastrum</taxon>
    </lineage>
</organism>